<dbReference type="EMBL" id="CAJNOV010004223">
    <property type="protein sequence ID" value="CAF1166542.1"/>
    <property type="molecule type" value="Genomic_DNA"/>
</dbReference>
<evidence type="ECO:0000313" key="5">
    <source>
        <dbReference type="EMBL" id="CAF4058264.1"/>
    </source>
</evidence>
<dbReference type="EMBL" id="CAJOBI010250009">
    <property type="protein sequence ID" value="CAF5102464.1"/>
    <property type="molecule type" value="Genomic_DNA"/>
</dbReference>
<feature type="transmembrane region" description="Helical" evidence="1">
    <location>
        <begin position="98"/>
        <end position="116"/>
    </location>
</feature>
<dbReference type="Proteomes" id="UP000663834">
    <property type="component" value="Unassembled WGS sequence"/>
</dbReference>
<dbReference type="Proteomes" id="UP000681967">
    <property type="component" value="Unassembled WGS sequence"/>
</dbReference>
<dbReference type="EMBL" id="CAJOBH010006502">
    <property type="protein sequence ID" value="CAF4058264.1"/>
    <property type="molecule type" value="Genomic_DNA"/>
</dbReference>
<dbReference type="Proteomes" id="UP000676336">
    <property type="component" value="Unassembled WGS sequence"/>
</dbReference>
<accession>A0A814TYX4</accession>
<keyword evidence="1" id="KW-1133">Transmembrane helix</keyword>
<evidence type="ECO:0000313" key="7">
    <source>
        <dbReference type="Proteomes" id="UP000663855"/>
    </source>
</evidence>
<dbReference type="EMBL" id="CAJNOW010002117">
    <property type="protein sequence ID" value="CAF1341247.1"/>
    <property type="molecule type" value="Genomic_DNA"/>
</dbReference>
<evidence type="ECO:0000313" key="6">
    <source>
        <dbReference type="EMBL" id="CAF5102464.1"/>
    </source>
</evidence>
<dbReference type="SUPFAM" id="SSF81321">
    <property type="entry name" value="Family A G protein-coupled receptor-like"/>
    <property type="match status" value="1"/>
</dbReference>
<keyword evidence="1" id="KW-0812">Transmembrane</keyword>
<organism evidence="2 7">
    <name type="scientific">Rotaria magnacalcarata</name>
    <dbReference type="NCBI Taxonomy" id="392030"/>
    <lineage>
        <taxon>Eukaryota</taxon>
        <taxon>Metazoa</taxon>
        <taxon>Spiralia</taxon>
        <taxon>Gnathifera</taxon>
        <taxon>Rotifera</taxon>
        <taxon>Eurotatoria</taxon>
        <taxon>Bdelloidea</taxon>
        <taxon>Philodinida</taxon>
        <taxon>Philodinidae</taxon>
        <taxon>Rotaria</taxon>
    </lineage>
</organism>
<gene>
    <name evidence="5" type="ORF">BYL167_LOCUS16819</name>
    <name evidence="2" type="ORF">CJN711_LOCUS10283</name>
    <name evidence="3" type="ORF">KQP761_LOCUS6750</name>
    <name evidence="4" type="ORF">MBJ925_LOCUS23096</name>
    <name evidence="6" type="ORF">SMN809_LOCUS61742</name>
</gene>
<dbReference type="EMBL" id="CAJNRE010011788">
    <property type="protein sequence ID" value="CAF2104839.1"/>
    <property type="molecule type" value="Genomic_DNA"/>
</dbReference>
<feature type="transmembrane region" description="Helical" evidence="1">
    <location>
        <begin position="171"/>
        <end position="191"/>
    </location>
</feature>
<comment type="caution">
    <text evidence="2">The sequence shown here is derived from an EMBL/GenBank/DDBJ whole genome shotgun (WGS) entry which is preliminary data.</text>
</comment>
<proteinExistence type="predicted"/>
<protein>
    <recommendedName>
        <fullName evidence="8">G-protein coupled receptors family 1 profile domain-containing protein</fullName>
    </recommendedName>
</protein>
<dbReference type="Gene3D" id="1.20.1070.10">
    <property type="entry name" value="Rhodopsin 7-helix transmembrane proteins"/>
    <property type="match status" value="1"/>
</dbReference>
<dbReference type="AlphaFoldDB" id="A0A814TYX4"/>
<keyword evidence="1" id="KW-0472">Membrane</keyword>
<dbReference type="OrthoDB" id="10035961at2759"/>
<dbReference type="Proteomes" id="UP000663824">
    <property type="component" value="Unassembled WGS sequence"/>
</dbReference>
<evidence type="ECO:0000313" key="4">
    <source>
        <dbReference type="EMBL" id="CAF2104839.1"/>
    </source>
</evidence>
<evidence type="ECO:0008006" key="8">
    <source>
        <dbReference type="Google" id="ProtNLM"/>
    </source>
</evidence>
<reference evidence="2" key="1">
    <citation type="submission" date="2021-02" db="EMBL/GenBank/DDBJ databases">
        <authorList>
            <person name="Nowell W R."/>
        </authorList>
    </citation>
    <scope>NUCLEOTIDE SEQUENCE</scope>
</reference>
<evidence type="ECO:0000256" key="1">
    <source>
        <dbReference type="SAM" id="Phobius"/>
    </source>
</evidence>
<sequence>MKFEHTHALNASHISTRNISKNQYLNMIYNTQLYNFYRSSFLTDEFILINSHFQAFTSLIICIISFMGTILHIKILIRHYVRKKSFPNHIFKQTLFDMCHLINIWFTHSIIIVVYVETLKQNTDLYCPLSAVFFSLASFGFIILLCLEAFHRCIYFFKKQSQRRRMAHRLLAHKIILVTSISWLILSASKINLN</sequence>
<evidence type="ECO:0000313" key="2">
    <source>
        <dbReference type="EMBL" id="CAF1166542.1"/>
    </source>
</evidence>
<feature type="transmembrane region" description="Helical" evidence="1">
    <location>
        <begin position="128"/>
        <end position="150"/>
    </location>
</feature>
<evidence type="ECO:0000313" key="3">
    <source>
        <dbReference type="EMBL" id="CAF1341247.1"/>
    </source>
</evidence>
<feature type="transmembrane region" description="Helical" evidence="1">
    <location>
        <begin position="55"/>
        <end position="77"/>
    </location>
</feature>
<dbReference type="Proteomes" id="UP000663855">
    <property type="component" value="Unassembled WGS sequence"/>
</dbReference>
<name>A0A814TYX4_9BILA</name>